<dbReference type="InterPro" id="IPR051796">
    <property type="entry name" value="ISF_SsuE-like"/>
</dbReference>
<dbReference type="GO" id="GO:0016491">
    <property type="term" value="F:oxidoreductase activity"/>
    <property type="evidence" value="ECO:0007669"/>
    <property type="project" value="InterPro"/>
</dbReference>
<dbReference type="InterPro" id="IPR029039">
    <property type="entry name" value="Flavoprotein-like_sf"/>
</dbReference>
<evidence type="ECO:0000259" key="3">
    <source>
        <dbReference type="Pfam" id="PF03358"/>
    </source>
</evidence>
<protein>
    <submittedName>
        <fullName evidence="4">Flavodoxin family protein</fullName>
    </submittedName>
</protein>
<dbReference type="SUPFAM" id="SSF52218">
    <property type="entry name" value="Flavoproteins"/>
    <property type="match status" value="1"/>
</dbReference>
<accession>A0A6N7IMK8</accession>
<dbReference type="OrthoDB" id="6398207at2"/>
<comment type="caution">
    <text evidence="4">The sequence shown here is derived from an EMBL/GenBank/DDBJ whole genome shotgun (WGS) entry which is preliminary data.</text>
</comment>
<keyword evidence="5" id="KW-1185">Reference proteome</keyword>
<proteinExistence type="predicted"/>
<evidence type="ECO:0000256" key="2">
    <source>
        <dbReference type="ARBA" id="ARBA00022643"/>
    </source>
</evidence>
<dbReference type="EMBL" id="WHYR01000005">
    <property type="protein sequence ID" value="MQL51210.1"/>
    <property type="molecule type" value="Genomic_DNA"/>
</dbReference>
<dbReference type="Proteomes" id="UP000441717">
    <property type="component" value="Unassembled WGS sequence"/>
</dbReference>
<dbReference type="AlphaFoldDB" id="A0A6N7IMK8"/>
<keyword evidence="1" id="KW-0285">Flavoprotein</keyword>
<dbReference type="InterPro" id="IPR005025">
    <property type="entry name" value="FMN_Rdtase-like_dom"/>
</dbReference>
<dbReference type="PANTHER" id="PTHR43278">
    <property type="entry name" value="NAD(P)H-DEPENDENT FMN-CONTAINING OXIDOREDUCTASE YWQN-RELATED"/>
    <property type="match status" value="1"/>
</dbReference>
<dbReference type="Gene3D" id="3.40.50.360">
    <property type="match status" value="1"/>
</dbReference>
<organism evidence="4 5">
    <name type="scientific">Desulfofundulus thermobenzoicus</name>
    <dbReference type="NCBI Taxonomy" id="29376"/>
    <lineage>
        <taxon>Bacteria</taxon>
        <taxon>Bacillati</taxon>
        <taxon>Bacillota</taxon>
        <taxon>Clostridia</taxon>
        <taxon>Eubacteriales</taxon>
        <taxon>Peptococcaceae</taxon>
        <taxon>Desulfofundulus</taxon>
    </lineage>
</organism>
<dbReference type="RefSeq" id="WP_152945139.1">
    <property type="nucleotide sequence ID" value="NZ_WHYR01000005.1"/>
</dbReference>
<evidence type="ECO:0000256" key="1">
    <source>
        <dbReference type="ARBA" id="ARBA00022630"/>
    </source>
</evidence>
<name>A0A6N7IMK8_9FIRM</name>
<reference evidence="4 5" key="1">
    <citation type="submission" date="2019-10" db="EMBL/GenBank/DDBJ databases">
        <title>Comparative genomics of sulfur disproportionating microorganisms.</title>
        <authorList>
            <person name="Ward L.M."/>
            <person name="Bertran E."/>
            <person name="Johnston D."/>
        </authorList>
    </citation>
    <scope>NUCLEOTIDE SEQUENCE [LARGE SCALE GENOMIC DNA]</scope>
    <source>
        <strain evidence="4 5">DSM 14055</strain>
    </source>
</reference>
<dbReference type="PANTHER" id="PTHR43278:SF1">
    <property type="entry name" value="IRON-SULFUR FLAVOPROTEIN MJ1083"/>
    <property type="match status" value="1"/>
</dbReference>
<feature type="domain" description="NADPH-dependent FMN reductase-like" evidence="3">
    <location>
        <begin position="1"/>
        <end position="153"/>
    </location>
</feature>
<dbReference type="Pfam" id="PF03358">
    <property type="entry name" value="FMN_red"/>
    <property type="match status" value="1"/>
</dbReference>
<evidence type="ECO:0000313" key="5">
    <source>
        <dbReference type="Proteomes" id="UP000441717"/>
    </source>
</evidence>
<keyword evidence="2" id="KW-0288">FMN</keyword>
<sequence length="204" mass="21980">MLILALNGSPRPDGNTAQMLMATREVVEKAGASFVFLQVSQALADLKVPYCVLCSNPCRGKCFAGTRMAEMFNLLRRADGIIMGSPVYFSTISAQLKSFWDHTRQLRAEKALLNVVGGALAVGGARFGGQETTLRAMHDLMLCQGMTVVGDGYRENDPGHQGACAQDPVAGDPQGIQRAVALARRVVEVARATRGLRNRPQTFV</sequence>
<evidence type="ECO:0000313" key="4">
    <source>
        <dbReference type="EMBL" id="MQL51210.1"/>
    </source>
</evidence>
<gene>
    <name evidence="4" type="ORF">GFC01_02830</name>
</gene>